<evidence type="ECO:0000313" key="3">
    <source>
        <dbReference type="Proteomes" id="UP000276215"/>
    </source>
</evidence>
<feature type="compositionally biased region" description="Basic and acidic residues" evidence="1">
    <location>
        <begin position="36"/>
        <end position="47"/>
    </location>
</feature>
<feature type="region of interest" description="Disordered" evidence="1">
    <location>
        <begin position="18"/>
        <end position="54"/>
    </location>
</feature>
<accession>A0A3N4IZQ1</accession>
<dbReference type="AlphaFoldDB" id="A0A3N4IZQ1"/>
<protein>
    <submittedName>
        <fullName evidence="2">Uncharacterized protein</fullName>
    </submittedName>
</protein>
<proteinExistence type="predicted"/>
<evidence type="ECO:0000313" key="2">
    <source>
        <dbReference type="EMBL" id="RPA90268.1"/>
    </source>
</evidence>
<evidence type="ECO:0000256" key="1">
    <source>
        <dbReference type="SAM" id="MobiDB-lite"/>
    </source>
</evidence>
<feature type="non-terminal residue" evidence="2">
    <location>
        <position position="54"/>
    </location>
</feature>
<dbReference type="Proteomes" id="UP000276215">
    <property type="component" value="Unassembled WGS sequence"/>
</dbReference>
<keyword evidence="3" id="KW-1185">Reference proteome</keyword>
<reference evidence="2 3" key="1">
    <citation type="journal article" date="2018" name="Nat. Ecol. Evol.">
        <title>Pezizomycetes genomes reveal the molecular basis of ectomycorrhizal truffle lifestyle.</title>
        <authorList>
            <person name="Murat C."/>
            <person name="Payen T."/>
            <person name="Noel B."/>
            <person name="Kuo A."/>
            <person name="Morin E."/>
            <person name="Chen J."/>
            <person name="Kohler A."/>
            <person name="Krizsan K."/>
            <person name="Balestrini R."/>
            <person name="Da Silva C."/>
            <person name="Montanini B."/>
            <person name="Hainaut M."/>
            <person name="Levati E."/>
            <person name="Barry K.W."/>
            <person name="Belfiori B."/>
            <person name="Cichocki N."/>
            <person name="Clum A."/>
            <person name="Dockter R.B."/>
            <person name="Fauchery L."/>
            <person name="Guy J."/>
            <person name="Iotti M."/>
            <person name="Le Tacon F."/>
            <person name="Lindquist E.A."/>
            <person name="Lipzen A."/>
            <person name="Malagnac F."/>
            <person name="Mello A."/>
            <person name="Molinier V."/>
            <person name="Miyauchi S."/>
            <person name="Poulain J."/>
            <person name="Riccioni C."/>
            <person name="Rubini A."/>
            <person name="Sitrit Y."/>
            <person name="Splivallo R."/>
            <person name="Traeger S."/>
            <person name="Wang M."/>
            <person name="Zifcakova L."/>
            <person name="Wipf D."/>
            <person name="Zambonelli A."/>
            <person name="Paolocci F."/>
            <person name="Nowrousian M."/>
            <person name="Ottonello S."/>
            <person name="Baldrian P."/>
            <person name="Spatafora J.W."/>
            <person name="Henrissat B."/>
            <person name="Nagy L.G."/>
            <person name="Aury J.M."/>
            <person name="Wincker P."/>
            <person name="Grigoriev I.V."/>
            <person name="Bonfante P."/>
            <person name="Martin F.M."/>
        </authorList>
    </citation>
    <scope>NUCLEOTIDE SEQUENCE [LARGE SCALE GENOMIC DNA]</scope>
    <source>
        <strain evidence="2 3">120613-1</strain>
    </source>
</reference>
<organism evidence="2 3">
    <name type="scientific">Choiromyces venosus 120613-1</name>
    <dbReference type="NCBI Taxonomy" id="1336337"/>
    <lineage>
        <taxon>Eukaryota</taxon>
        <taxon>Fungi</taxon>
        <taxon>Dikarya</taxon>
        <taxon>Ascomycota</taxon>
        <taxon>Pezizomycotina</taxon>
        <taxon>Pezizomycetes</taxon>
        <taxon>Pezizales</taxon>
        <taxon>Tuberaceae</taxon>
        <taxon>Choiromyces</taxon>
    </lineage>
</organism>
<dbReference type="EMBL" id="ML120532">
    <property type="protein sequence ID" value="RPA90268.1"/>
    <property type="molecule type" value="Genomic_DNA"/>
</dbReference>
<name>A0A3N4IZQ1_9PEZI</name>
<sequence length="54" mass="6339">MCPAAFFEKCDLIRWLSPPSRSNPRAWQQRGIPGEPGRREERKSERNVKKKKVS</sequence>
<gene>
    <name evidence="2" type="ORF">L873DRAFT_1821411</name>
</gene>